<feature type="region of interest" description="Disordered" evidence="5">
    <location>
        <begin position="41"/>
        <end position="88"/>
    </location>
</feature>
<dbReference type="InterPro" id="IPR002672">
    <property type="entry name" value="Ribosomal_eL28"/>
</dbReference>
<dbReference type="InterPro" id="IPR029004">
    <property type="entry name" value="Ribosomal_eL28/Mak16"/>
</dbReference>
<feature type="region of interest" description="Disordered" evidence="5">
    <location>
        <begin position="1"/>
        <end position="24"/>
    </location>
</feature>
<evidence type="ECO:0000256" key="1">
    <source>
        <dbReference type="ARBA" id="ARBA00007926"/>
    </source>
</evidence>
<feature type="coiled-coil region" evidence="4">
    <location>
        <begin position="1075"/>
        <end position="1113"/>
    </location>
</feature>
<feature type="compositionally biased region" description="Basic and acidic residues" evidence="5">
    <location>
        <begin position="1014"/>
        <end position="1024"/>
    </location>
</feature>
<evidence type="ECO:0000313" key="7">
    <source>
        <dbReference type="EMBL" id="OLQ07845.1"/>
    </source>
</evidence>
<reference evidence="7 8" key="1">
    <citation type="submission" date="2016-02" db="EMBL/GenBank/DDBJ databases">
        <title>Genome analysis of coral dinoflagellate symbionts highlights evolutionary adaptations to a symbiotic lifestyle.</title>
        <authorList>
            <person name="Aranda M."/>
            <person name="Li Y."/>
            <person name="Liew Y.J."/>
            <person name="Baumgarten S."/>
            <person name="Simakov O."/>
            <person name="Wilson M."/>
            <person name="Piel J."/>
            <person name="Ashoor H."/>
            <person name="Bougouffa S."/>
            <person name="Bajic V.B."/>
            <person name="Ryu T."/>
            <person name="Ravasi T."/>
            <person name="Bayer T."/>
            <person name="Micklem G."/>
            <person name="Kim H."/>
            <person name="Bhak J."/>
            <person name="Lajeunesse T.C."/>
            <person name="Voolstra C.R."/>
        </authorList>
    </citation>
    <scope>NUCLEOTIDE SEQUENCE [LARGE SCALE GENOMIC DNA]</scope>
    <source>
        <strain evidence="7 8">CCMP2467</strain>
    </source>
</reference>
<dbReference type="Proteomes" id="UP000186817">
    <property type="component" value="Unassembled WGS sequence"/>
</dbReference>
<dbReference type="EMBL" id="LSRX01000131">
    <property type="protein sequence ID" value="OLQ07845.1"/>
    <property type="molecule type" value="Genomic_DNA"/>
</dbReference>
<feature type="region of interest" description="Disordered" evidence="5">
    <location>
        <begin position="422"/>
        <end position="493"/>
    </location>
</feature>
<comment type="caution">
    <text evidence="7">The sequence shown here is derived from an EMBL/GenBank/DDBJ whole genome shotgun (WGS) entry which is preliminary data.</text>
</comment>
<evidence type="ECO:0000256" key="5">
    <source>
        <dbReference type="SAM" id="MobiDB-lite"/>
    </source>
</evidence>
<name>A0A1Q9EKA0_SYMMI</name>
<keyword evidence="4" id="KW-0175">Coiled coil</keyword>
<feature type="region of interest" description="Disordered" evidence="5">
    <location>
        <begin position="1404"/>
        <end position="1424"/>
    </location>
</feature>
<feature type="domain" description="Ribosomal eL28/Mak16" evidence="6">
    <location>
        <begin position="613"/>
        <end position="726"/>
    </location>
</feature>
<feature type="compositionally biased region" description="Basic and acidic residues" evidence="5">
    <location>
        <begin position="483"/>
        <end position="493"/>
    </location>
</feature>
<dbReference type="Gene3D" id="3.30.390.110">
    <property type="match status" value="2"/>
</dbReference>
<feature type="compositionally biased region" description="Basic and acidic residues" evidence="5">
    <location>
        <begin position="441"/>
        <end position="464"/>
    </location>
</feature>
<organism evidence="7 8">
    <name type="scientific">Symbiodinium microadriaticum</name>
    <name type="common">Dinoflagellate</name>
    <name type="synonym">Zooxanthella microadriatica</name>
    <dbReference type="NCBI Taxonomy" id="2951"/>
    <lineage>
        <taxon>Eukaryota</taxon>
        <taxon>Sar</taxon>
        <taxon>Alveolata</taxon>
        <taxon>Dinophyceae</taxon>
        <taxon>Suessiales</taxon>
        <taxon>Symbiodiniaceae</taxon>
        <taxon>Symbiodinium</taxon>
    </lineage>
</organism>
<feature type="domain" description="Ribosomal eL28/Mak16" evidence="6">
    <location>
        <begin position="1134"/>
        <end position="1254"/>
    </location>
</feature>
<accession>A0A1Q9EKA0</accession>
<keyword evidence="2 7" id="KW-0689">Ribosomal protein</keyword>
<evidence type="ECO:0000256" key="4">
    <source>
        <dbReference type="SAM" id="Coils"/>
    </source>
</evidence>
<protein>
    <submittedName>
        <fullName evidence="7">60S ribosomal protein L28</fullName>
    </submittedName>
</protein>
<dbReference type="PANTHER" id="PTHR10544">
    <property type="entry name" value="60S RIBOSOMAL PROTEIN L28"/>
    <property type="match status" value="1"/>
</dbReference>
<evidence type="ECO:0000256" key="3">
    <source>
        <dbReference type="ARBA" id="ARBA00023274"/>
    </source>
</evidence>
<dbReference type="GO" id="GO:0003735">
    <property type="term" value="F:structural constituent of ribosome"/>
    <property type="evidence" value="ECO:0007669"/>
    <property type="project" value="InterPro"/>
</dbReference>
<feature type="compositionally biased region" description="Basic and acidic residues" evidence="5">
    <location>
        <begin position="1447"/>
        <end position="1466"/>
    </location>
</feature>
<comment type="similarity">
    <text evidence="1">Belongs to the eukaryotic ribosomal protein eL28 family.</text>
</comment>
<dbReference type="GO" id="GO:0005840">
    <property type="term" value="C:ribosome"/>
    <property type="evidence" value="ECO:0007669"/>
    <property type="project" value="UniProtKB-KW"/>
</dbReference>
<keyword evidence="3" id="KW-0687">Ribonucleoprotein</keyword>
<feature type="region of interest" description="Disordered" evidence="5">
    <location>
        <begin position="1441"/>
        <end position="1478"/>
    </location>
</feature>
<evidence type="ECO:0000256" key="2">
    <source>
        <dbReference type="ARBA" id="ARBA00022980"/>
    </source>
</evidence>
<dbReference type="GO" id="GO:0006412">
    <property type="term" value="P:translation"/>
    <property type="evidence" value="ECO:0007669"/>
    <property type="project" value="InterPro"/>
</dbReference>
<evidence type="ECO:0000313" key="8">
    <source>
        <dbReference type="Proteomes" id="UP000186817"/>
    </source>
</evidence>
<feature type="compositionally biased region" description="Polar residues" evidence="5">
    <location>
        <begin position="1407"/>
        <end position="1417"/>
    </location>
</feature>
<dbReference type="GO" id="GO:1990904">
    <property type="term" value="C:ribonucleoprotein complex"/>
    <property type="evidence" value="ECO:0007669"/>
    <property type="project" value="UniProtKB-KW"/>
</dbReference>
<feature type="coiled-coil region" evidence="4">
    <location>
        <begin position="544"/>
        <end position="582"/>
    </location>
</feature>
<sequence length="1526" mass="168715">MASQQAPADVSVAGLTRFKEGDPTVFPPAAEVLRFAKERLAVGRPGRASPRQVRLPDGDVWKRRQGKGQNSSPAKAAHCAANRGSASQDDGAITAVVGRLDVLAGTKQHPQEGPQAQAQEQIRPKRGGAVALLLRPLASVLPATQAAPNNLAHLLRPPPTVRQQPAAAPIQPDHEEALVSLVSQFSAAARVPCKTWLLDIIKEESKHISSNYKKLSTIMAKKIMKAKNHPPFPAPKKKTLLLIKFPQQDGILPEMRYVFMKEKDVVYGKWRDVEADEVGLGRVVVSVQGPSGSVTGNGRKSVASSTSYLWYAADMNTISDWMRGDRFMNGRGSLPSVAVCEPPSPAMAAPDLLWECVKNSSSFIRKNKNVPTMTAEPDCGRKELLELEEQGKKIVTELRDKRKFLSEDTGIRRLQMMEDLKTLSPQVALPPVKANSSPKNGKAEPKEEKKEEKAEAEKTEKAEEPAEAPEAERPVTAPSHVMTPEEQKKAEQASKELIADTLKLLEKTSCHRNKSLETVFKVKQDTSRANHRSEDCLSRRTAELAEMKKQLEKHALDVEAAILRAERSLERTERRLDVKDNKKVEKFKQGVVCPVSQAAIARHGRPGPSLGVNSSSFIRKNKNVPTMTAEPGNLTGLNSFKYSGLAGKLVLGLDSKKVGKKESIVLTTRSKRKGRQQRPGTVLVTTGIKKGSKKGPEQLKKIIATTYNRPEMLAMALTKYSKIKKSFKKKVALQSVRSRLAAFVVTCERDGFVLRCVISFRQMQAEEPTSPANQGKWVEKSENKMMQARNLIRDMLTVVRNNEVVEASNKAAMQEADKREKEAKKAVVFSKAAAHEKVIATSFKCMQDIEDGILQTEDSLSKLTHERYRGFAYLQVCERRLELREKRPPAETFQDALTLALTSEKQTLEAARKELLELEEQGKKIVTELRDKRKFLSEDTGIRRLQMMEDLKTLSPQVALPPVKANSSPKNGKAEPKEEKKEEKAEAEKTEKAEEPAEAPEAERPVTAPSHVMTPEEQKKAEQASKELIADTLKLLEKTSCHRNKSLETVFKVKQDTSRANHRSEDCLSRRTAELAEMKKQLEKHALDVEAAILRAERSLERTERRLDVKDNKKVEKFKQCHKPPSPAMAAPDLLWECVKNSSSFIRKNKNVPTMTAEPGNLTGLNSFKYSGLAGKMVLGLDSKKVGKKESIVLTTRSKRKGRQQRPGTVLVTTGIKKGSKKGPEQLKKIIATTYNRPEMLAMALTKYSKIKKSFKKKVALQSDTAMLENLRGIRDRLGEDIRNKPASTHDFAAVSSRAIARGDRGFASAARAPHGKLAEGPTRALMPLTRHFMPQLAPFADAKVLAHPAVDSELTRAVASAFRNKGEVQQAFLACALSICCAKSNILRASDCELQQAEGWEDLMQGQGSPPYQQSRPPLASPPLAPLPISHGRCRPTHGCGGQVDRFGDRSLARPPDFSRGELKHSNTRGSALPEKPWVPKAAPRQWLVHTPLLGVRAEDQRRLDVVSYGARANGTALCCDATVA</sequence>
<feature type="region of interest" description="Disordered" evidence="5">
    <location>
        <begin position="953"/>
        <end position="1024"/>
    </location>
</feature>
<proteinExistence type="inferred from homology"/>
<evidence type="ECO:0000259" key="6">
    <source>
        <dbReference type="Pfam" id="PF01778"/>
    </source>
</evidence>
<feature type="coiled-coil region" evidence="4">
    <location>
        <begin position="901"/>
        <end position="928"/>
    </location>
</feature>
<dbReference type="OrthoDB" id="438045at2759"/>
<dbReference type="Pfam" id="PF01778">
    <property type="entry name" value="Ribosomal_L28e"/>
    <property type="match status" value="2"/>
</dbReference>
<keyword evidence="8" id="KW-1185">Reference proteome</keyword>
<feature type="compositionally biased region" description="Basic and acidic residues" evidence="5">
    <location>
        <begin position="972"/>
        <end position="995"/>
    </location>
</feature>
<gene>
    <name evidence="7" type="primary">Rpl28</name>
    <name evidence="7" type="ORF">AK812_SmicGene8751</name>
</gene>